<dbReference type="RefSeq" id="WP_160803106.1">
    <property type="nucleotide sequence ID" value="NZ_WUUL01000018.1"/>
</dbReference>
<evidence type="ECO:0000313" key="2">
    <source>
        <dbReference type="Proteomes" id="UP000430692"/>
    </source>
</evidence>
<organism evidence="1 2">
    <name type="scientific">Shimazuella alba</name>
    <dbReference type="NCBI Taxonomy" id="2690964"/>
    <lineage>
        <taxon>Bacteria</taxon>
        <taxon>Bacillati</taxon>
        <taxon>Bacillota</taxon>
        <taxon>Bacilli</taxon>
        <taxon>Bacillales</taxon>
        <taxon>Thermoactinomycetaceae</taxon>
        <taxon>Shimazuella</taxon>
    </lineage>
</organism>
<reference evidence="1 2" key="1">
    <citation type="submission" date="2019-12" db="EMBL/GenBank/DDBJ databases">
        <title>Whole-genome analyses of novel actinobacteria.</title>
        <authorList>
            <person name="Sahin N."/>
            <person name="Saygin H."/>
        </authorList>
    </citation>
    <scope>NUCLEOTIDE SEQUENCE [LARGE SCALE GENOMIC DNA]</scope>
    <source>
        <strain evidence="1 2">KC615</strain>
    </source>
</reference>
<dbReference type="Proteomes" id="UP000430692">
    <property type="component" value="Unassembled WGS sequence"/>
</dbReference>
<name>A0A6I4W4P7_9BACL</name>
<protein>
    <submittedName>
        <fullName evidence="1">Uncharacterized protein</fullName>
    </submittedName>
</protein>
<accession>A0A6I4W4P7</accession>
<sequence>MAKSMEQEKFEQAFKTWADQASDATPSTFAIASIAALHCILKAAHAVGVRPQIQGLSYPLASAAEVELCDKVVEYGYKRTPENNSVSIDEIDELIPAALDCLAKALKATSKNLSYEITEIK</sequence>
<comment type="caution">
    <text evidence="1">The sequence shown here is derived from an EMBL/GenBank/DDBJ whole genome shotgun (WGS) entry which is preliminary data.</text>
</comment>
<proteinExistence type="predicted"/>
<dbReference type="EMBL" id="WUUL01000018">
    <property type="protein sequence ID" value="MXQ55754.1"/>
    <property type="molecule type" value="Genomic_DNA"/>
</dbReference>
<gene>
    <name evidence="1" type="ORF">GSM42_18900</name>
</gene>
<keyword evidence="2" id="KW-1185">Reference proteome</keyword>
<evidence type="ECO:0000313" key="1">
    <source>
        <dbReference type="EMBL" id="MXQ55754.1"/>
    </source>
</evidence>
<dbReference type="AlphaFoldDB" id="A0A6I4W4P7"/>